<dbReference type="InterPro" id="IPR032465">
    <property type="entry name" value="ACMSD"/>
</dbReference>
<proteinExistence type="predicted"/>
<dbReference type="GO" id="GO:0016787">
    <property type="term" value="F:hydrolase activity"/>
    <property type="evidence" value="ECO:0007669"/>
    <property type="project" value="InterPro"/>
</dbReference>
<dbReference type="GO" id="GO:0019748">
    <property type="term" value="P:secondary metabolic process"/>
    <property type="evidence" value="ECO:0007669"/>
    <property type="project" value="TreeGrafter"/>
</dbReference>
<gene>
    <name evidence="3" type="ORF">EVB03_01655</name>
</gene>
<feature type="domain" description="Amidohydrolase-related" evidence="2">
    <location>
        <begin position="135"/>
        <end position="385"/>
    </location>
</feature>
<dbReference type="EMBL" id="SHBP01000001">
    <property type="protein sequence ID" value="RZO23091.1"/>
    <property type="molecule type" value="Genomic_DNA"/>
</dbReference>
<dbReference type="PANTHER" id="PTHR21240">
    <property type="entry name" value="2-AMINO-3-CARBOXYLMUCONATE-6-SEMIALDEHYDE DECARBOXYLASE"/>
    <property type="match status" value="1"/>
</dbReference>
<dbReference type="GO" id="GO:0016831">
    <property type="term" value="F:carboxy-lyase activity"/>
    <property type="evidence" value="ECO:0007669"/>
    <property type="project" value="InterPro"/>
</dbReference>
<sequence>MSTQQSHREGRIIHDADSHIIEYPGWLESYSSEYVKANLKPSRLTTDNPLFKRIIDQADKRLAGNDPELTETLKSNIFGAREKLNMWAAFGATKKAERSESLDIMGVSSQLIFPSIAMARFSRTPDMDLMYGGADALNRGMADFCADDPRMLAVGHVPLNDPLRAQDCLKKALKLGIRSIWVIADSVEGRAPSHLDYDPLWAMMEEAGVAVTLHIGSGVNMPPEYMNTGEERELKGNPFNIESTKAHDIPVLHHAIERWLTCMIYHGVLERFPRLKVGIIELGANWLPTTLANLDIGRFHLGKFDTSLDKLSLKPSEYIHRQVRVAPLHMEDAGWILRNVGKDILMFNTDYPHPEGGSDPFGDFERSLNAVDATPEELDNFYSKNFEFYMGL</sequence>
<protein>
    <recommendedName>
        <fullName evidence="2">Amidohydrolase-related domain-containing protein</fullName>
    </recommendedName>
</protein>
<dbReference type="SUPFAM" id="SSF51556">
    <property type="entry name" value="Metallo-dependent hydrolases"/>
    <property type="match status" value="1"/>
</dbReference>
<evidence type="ECO:0000256" key="1">
    <source>
        <dbReference type="ARBA" id="ARBA00023239"/>
    </source>
</evidence>
<organism evidence="3 4">
    <name type="scientific">SAR92 clade bacterium</name>
    <dbReference type="NCBI Taxonomy" id="2315479"/>
    <lineage>
        <taxon>Bacteria</taxon>
        <taxon>Pseudomonadati</taxon>
        <taxon>Pseudomonadota</taxon>
        <taxon>Gammaproteobacteria</taxon>
        <taxon>Cellvibrionales</taxon>
        <taxon>Porticoccaceae</taxon>
        <taxon>SAR92 clade</taxon>
    </lineage>
</organism>
<evidence type="ECO:0000313" key="3">
    <source>
        <dbReference type="EMBL" id="RZO23091.1"/>
    </source>
</evidence>
<dbReference type="Proteomes" id="UP000315889">
    <property type="component" value="Unassembled WGS sequence"/>
</dbReference>
<dbReference type="GO" id="GO:0005737">
    <property type="term" value="C:cytoplasm"/>
    <property type="evidence" value="ECO:0007669"/>
    <property type="project" value="TreeGrafter"/>
</dbReference>
<name>A0A520MPE2_9GAMM</name>
<reference evidence="3 4" key="1">
    <citation type="submission" date="2019-02" db="EMBL/GenBank/DDBJ databases">
        <title>Prokaryotic population dynamics and viral predation in marine succession experiment using metagenomics: the confinement effect.</title>
        <authorList>
            <person name="Haro-Moreno J.M."/>
            <person name="Rodriguez-Valera F."/>
            <person name="Lopez-Perez M."/>
        </authorList>
    </citation>
    <scope>NUCLEOTIDE SEQUENCE [LARGE SCALE GENOMIC DNA]</scope>
    <source>
        <strain evidence="3">MED-G170</strain>
    </source>
</reference>
<dbReference type="Gene3D" id="3.20.20.140">
    <property type="entry name" value="Metal-dependent hydrolases"/>
    <property type="match status" value="1"/>
</dbReference>
<dbReference type="PANTHER" id="PTHR21240:SF28">
    <property type="entry name" value="ISO-OROTATE DECARBOXYLASE (EUROFUNG)"/>
    <property type="match status" value="1"/>
</dbReference>
<dbReference type="Pfam" id="PF04909">
    <property type="entry name" value="Amidohydro_2"/>
    <property type="match status" value="1"/>
</dbReference>
<keyword evidence="1" id="KW-0456">Lyase</keyword>
<dbReference type="InterPro" id="IPR032466">
    <property type="entry name" value="Metal_Hydrolase"/>
</dbReference>
<evidence type="ECO:0000259" key="2">
    <source>
        <dbReference type="Pfam" id="PF04909"/>
    </source>
</evidence>
<dbReference type="AlphaFoldDB" id="A0A520MPE2"/>
<accession>A0A520MPE2</accession>
<evidence type="ECO:0000313" key="4">
    <source>
        <dbReference type="Proteomes" id="UP000315889"/>
    </source>
</evidence>
<dbReference type="InterPro" id="IPR006680">
    <property type="entry name" value="Amidohydro-rel"/>
</dbReference>
<comment type="caution">
    <text evidence="3">The sequence shown here is derived from an EMBL/GenBank/DDBJ whole genome shotgun (WGS) entry which is preliminary data.</text>
</comment>